<reference evidence="3 4" key="1">
    <citation type="submission" date="2018-10" db="EMBL/GenBank/DDBJ databases">
        <authorList>
            <person name="Jung H.S."/>
            <person name="Jeon C.O."/>
        </authorList>
    </citation>
    <scope>NUCLEOTIDE SEQUENCE [LARGE SCALE GENOMIC DNA]</scope>
    <source>
        <strain evidence="3 4">MA-7-27</strain>
    </source>
</reference>
<feature type="signal peptide" evidence="1">
    <location>
        <begin position="1"/>
        <end position="20"/>
    </location>
</feature>
<evidence type="ECO:0000256" key="1">
    <source>
        <dbReference type="SAM" id="SignalP"/>
    </source>
</evidence>
<gene>
    <name evidence="3" type="ORF">D9R08_14455</name>
</gene>
<dbReference type="InterPro" id="IPR011041">
    <property type="entry name" value="Quinoprot_gluc/sorb_DH_b-prop"/>
</dbReference>
<evidence type="ECO:0000259" key="2">
    <source>
        <dbReference type="Pfam" id="PF07995"/>
    </source>
</evidence>
<organism evidence="3 4">
    <name type="scientific">Rhodophyticola porphyridii</name>
    <dbReference type="NCBI Taxonomy" id="1852017"/>
    <lineage>
        <taxon>Bacteria</taxon>
        <taxon>Pseudomonadati</taxon>
        <taxon>Pseudomonadota</taxon>
        <taxon>Alphaproteobacteria</taxon>
        <taxon>Rhodobacterales</taxon>
        <taxon>Roseobacteraceae</taxon>
        <taxon>Rhodophyticola</taxon>
    </lineage>
</organism>
<feature type="domain" description="Glucose/Sorbosone dehydrogenase" evidence="2">
    <location>
        <begin position="40"/>
        <end position="357"/>
    </location>
</feature>
<dbReference type="RefSeq" id="WP_121898770.1">
    <property type="nucleotide sequence ID" value="NZ_RCNT01000007.1"/>
</dbReference>
<keyword evidence="1" id="KW-0732">Signal</keyword>
<dbReference type="SUPFAM" id="SSF50952">
    <property type="entry name" value="Soluble quinoprotein glucose dehydrogenase"/>
    <property type="match status" value="1"/>
</dbReference>
<evidence type="ECO:0000313" key="3">
    <source>
        <dbReference type="EMBL" id="RMA41511.1"/>
    </source>
</evidence>
<dbReference type="OrthoDB" id="9770043at2"/>
<feature type="chain" id="PRO_5018016464" evidence="1">
    <location>
        <begin position="21"/>
        <end position="367"/>
    </location>
</feature>
<dbReference type="PANTHER" id="PTHR19328:SF75">
    <property type="entry name" value="ALDOSE SUGAR DEHYDROGENASE YLII"/>
    <property type="match status" value="1"/>
</dbReference>
<comment type="caution">
    <text evidence="3">The sequence shown here is derived from an EMBL/GenBank/DDBJ whole genome shotgun (WGS) entry which is preliminary data.</text>
</comment>
<dbReference type="InterPro" id="IPR011042">
    <property type="entry name" value="6-blade_b-propeller_TolB-like"/>
</dbReference>
<keyword evidence="4" id="KW-1185">Reference proteome</keyword>
<sequence length="367" mass="38950">MPHLFKAAILAVSLAAPAIAEQIDTTAGPVDVIPVATGLVEPWAVAFLPDGGFLVTLRGGQMLRFDEAGGSVSLSGLPEIAVGGQGGLLDVMVPRDHAETGEIFFTFAMPQGRGAGTALARARLVDARLEDVTVIWALQPGSSGGRHFGSRVVEGPDGYLYVTVGDRGDRPSAQDLSRENGSVLRVARDGSVPADNPFVGQEGAQPEIWSYGHRNPQGAALDPSGQLWVVEHGARGGDEVNEVRRGVNYGWPVIAYGRHYSGLRIGQGTEAPGMAQPAHYWDPSIAPSGMAFYQGDLFPEWQGDLLVGALVFDYIARLDPDQGMTEVEQIAGPATARVRDVRVAPDGAIWFLSVNTDTLYRMAPAGR</sequence>
<dbReference type="InterPro" id="IPR012938">
    <property type="entry name" value="Glc/Sorbosone_DH"/>
</dbReference>
<dbReference type="Proteomes" id="UP000281343">
    <property type="component" value="Unassembled WGS sequence"/>
</dbReference>
<dbReference type="EMBL" id="RCNT01000007">
    <property type="protein sequence ID" value="RMA41511.1"/>
    <property type="molecule type" value="Genomic_DNA"/>
</dbReference>
<dbReference type="Gene3D" id="2.120.10.30">
    <property type="entry name" value="TolB, C-terminal domain"/>
    <property type="match status" value="1"/>
</dbReference>
<dbReference type="Pfam" id="PF07995">
    <property type="entry name" value="GSDH"/>
    <property type="match status" value="1"/>
</dbReference>
<name>A0A3L9XY21_9RHOB</name>
<evidence type="ECO:0000313" key="4">
    <source>
        <dbReference type="Proteomes" id="UP000281343"/>
    </source>
</evidence>
<protein>
    <submittedName>
        <fullName evidence="3">PQQ-dependent sugar dehydrogenase</fullName>
    </submittedName>
</protein>
<accession>A0A3L9XY21</accession>
<dbReference type="AlphaFoldDB" id="A0A3L9XY21"/>
<proteinExistence type="predicted"/>
<dbReference type="PANTHER" id="PTHR19328">
    <property type="entry name" value="HEDGEHOG-INTERACTING PROTEIN"/>
    <property type="match status" value="1"/>
</dbReference>